<reference evidence="7" key="1">
    <citation type="submission" date="2016-07" db="EMBL/GenBank/DDBJ databases">
        <title>Phaeobacter portensis sp. nov., a tropodithietic acid producing bacterium isolated from a German harbor.</title>
        <authorList>
            <person name="Freese H.M."/>
            <person name="Bunk B."/>
            <person name="Breider S."/>
            <person name="Brinkhoff T."/>
        </authorList>
    </citation>
    <scope>NUCLEOTIDE SEQUENCE [LARGE SCALE GENOMIC DNA]</scope>
    <source>
        <strain evidence="7">P97</strain>
        <plasmid evidence="7">pp97_c</plasmid>
    </source>
</reference>
<accession>A0A1L3IAS9</accession>
<dbReference type="InterPro" id="IPR004843">
    <property type="entry name" value="Calcineurin-like_PHP"/>
</dbReference>
<keyword evidence="2" id="KW-0378">Hydrolase</keyword>
<name>A0A1L3IAS9_9RHOB</name>
<dbReference type="EMBL" id="CP016367">
    <property type="protein sequence ID" value="APG49280.1"/>
    <property type="molecule type" value="Genomic_DNA"/>
</dbReference>
<protein>
    <submittedName>
        <fullName evidence="6">Phosphoesterase-like protein</fullName>
    </submittedName>
</protein>
<evidence type="ECO:0000259" key="5">
    <source>
        <dbReference type="Pfam" id="PF00149"/>
    </source>
</evidence>
<dbReference type="AlphaFoldDB" id="A0A1L3IAS9"/>
<dbReference type="Pfam" id="PF00149">
    <property type="entry name" value="Metallophos"/>
    <property type="match status" value="1"/>
</dbReference>
<keyword evidence="1" id="KW-0479">Metal-binding</keyword>
<dbReference type="KEGG" id="php:PhaeoP97_03930"/>
<evidence type="ECO:0000256" key="4">
    <source>
        <dbReference type="ARBA" id="ARBA00025742"/>
    </source>
</evidence>
<evidence type="ECO:0000256" key="2">
    <source>
        <dbReference type="ARBA" id="ARBA00022801"/>
    </source>
</evidence>
<evidence type="ECO:0000256" key="1">
    <source>
        <dbReference type="ARBA" id="ARBA00022723"/>
    </source>
</evidence>
<evidence type="ECO:0000313" key="7">
    <source>
        <dbReference type="Proteomes" id="UP000183859"/>
    </source>
</evidence>
<dbReference type="GO" id="GO:0016787">
    <property type="term" value="F:hydrolase activity"/>
    <property type="evidence" value="ECO:0007669"/>
    <property type="project" value="UniProtKB-KW"/>
</dbReference>
<keyword evidence="3" id="KW-0408">Iron</keyword>
<dbReference type="Proteomes" id="UP000183859">
    <property type="component" value="Plasmid pP97_c"/>
</dbReference>
<dbReference type="PANTHER" id="PTHR42988">
    <property type="entry name" value="PHOSPHOHYDROLASE"/>
    <property type="match status" value="1"/>
</dbReference>
<dbReference type="GO" id="GO:0046872">
    <property type="term" value="F:metal ion binding"/>
    <property type="evidence" value="ECO:0007669"/>
    <property type="project" value="UniProtKB-KW"/>
</dbReference>
<dbReference type="RefSeq" id="WP_072506873.1">
    <property type="nucleotide sequence ID" value="NZ_CP016367.1"/>
</dbReference>
<dbReference type="Gene3D" id="3.60.21.10">
    <property type="match status" value="1"/>
</dbReference>
<dbReference type="InterPro" id="IPR050884">
    <property type="entry name" value="CNP_phosphodiesterase-III"/>
</dbReference>
<evidence type="ECO:0000313" key="6">
    <source>
        <dbReference type="EMBL" id="APG49280.1"/>
    </source>
</evidence>
<evidence type="ECO:0000256" key="3">
    <source>
        <dbReference type="ARBA" id="ARBA00023004"/>
    </source>
</evidence>
<gene>
    <name evidence="6" type="ORF">PhaeoP97_03930</name>
</gene>
<keyword evidence="6" id="KW-0614">Plasmid</keyword>
<keyword evidence="7" id="KW-1185">Reference proteome</keyword>
<geneLocation type="plasmid" evidence="7">
    <name>pp97_c</name>
</geneLocation>
<feature type="domain" description="Calcineurin-like phosphoesterase" evidence="5">
    <location>
        <begin position="1"/>
        <end position="195"/>
    </location>
</feature>
<dbReference type="PANTHER" id="PTHR42988:SF2">
    <property type="entry name" value="CYCLIC NUCLEOTIDE PHOSPHODIESTERASE CBUA0032-RELATED"/>
    <property type="match status" value="1"/>
</dbReference>
<organism evidence="6 7">
    <name type="scientific">Phaeobacter porticola</name>
    <dbReference type="NCBI Taxonomy" id="1844006"/>
    <lineage>
        <taxon>Bacteria</taxon>
        <taxon>Pseudomonadati</taxon>
        <taxon>Pseudomonadota</taxon>
        <taxon>Alphaproteobacteria</taxon>
        <taxon>Rhodobacterales</taxon>
        <taxon>Roseobacteraceae</taxon>
        <taxon>Phaeobacter</taxon>
    </lineage>
</organism>
<dbReference type="OrthoDB" id="651281at2"/>
<dbReference type="InterPro" id="IPR029052">
    <property type="entry name" value="Metallo-depent_PP-like"/>
</dbReference>
<sequence length="275" mass="30220">MKLVHISDIHLTVPGERMGGLNPHRRFAQALDHVRAQHGDAARIIITGDLTHWGEPAAYATLVDALTDVPCPVRLLIGNHDDRTAFLGAFPDHPKDPSGFINHAETVDGTRLIYLDTTAPRTHAGHFCAARRDWLESELKDCTRARVFMHHNAMPLGLPAEDKIALVPEDRAPLAELFSTYCDRIEYLHFGHVHAPLHGMWCGVPFASVRSTGNQSLPDLTEQELLQGAPMAPSYAVILASDSGTIIHDIPFTWDGPVFSAGTAWEDWAKPVAAE</sequence>
<comment type="similarity">
    <text evidence="4">Belongs to the cyclic nucleotide phosphodiesterase class-III family.</text>
</comment>
<dbReference type="SUPFAM" id="SSF56300">
    <property type="entry name" value="Metallo-dependent phosphatases"/>
    <property type="match status" value="1"/>
</dbReference>
<proteinExistence type="inferred from homology"/>